<keyword evidence="3" id="KW-0812">Transmembrane</keyword>
<dbReference type="EMBL" id="PKKM01000002">
    <property type="protein sequence ID" value="PKY65231.1"/>
    <property type="molecule type" value="Genomic_DNA"/>
</dbReference>
<proteinExistence type="predicted"/>
<protein>
    <submittedName>
        <fullName evidence="5">RDD family protein</fullName>
    </submittedName>
</protein>
<feature type="domain" description="FHA" evidence="4">
    <location>
        <begin position="425"/>
        <end position="476"/>
    </location>
</feature>
<feature type="compositionally biased region" description="Low complexity" evidence="2">
    <location>
        <begin position="209"/>
        <end position="229"/>
    </location>
</feature>
<dbReference type="InterPro" id="IPR008984">
    <property type="entry name" value="SMAD_FHA_dom_sf"/>
</dbReference>
<feature type="compositionally biased region" description="Low complexity" evidence="2">
    <location>
        <begin position="243"/>
        <end position="255"/>
    </location>
</feature>
<dbReference type="SUPFAM" id="SSF49879">
    <property type="entry name" value="SMAD/FHA domain"/>
    <property type="match status" value="1"/>
</dbReference>
<evidence type="ECO:0000259" key="4">
    <source>
        <dbReference type="PROSITE" id="PS50006"/>
    </source>
</evidence>
<name>A0A2I1I2C1_9ACTO</name>
<dbReference type="Gene3D" id="2.60.200.20">
    <property type="match status" value="1"/>
</dbReference>
<evidence type="ECO:0000256" key="1">
    <source>
        <dbReference type="ARBA" id="ARBA00022553"/>
    </source>
</evidence>
<accession>A0A2I1I2C1</accession>
<dbReference type="InterPro" id="IPR000253">
    <property type="entry name" value="FHA_dom"/>
</dbReference>
<feature type="region of interest" description="Disordered" evidence="2">
    <location>
        <begin position="377"/>
        <end position="398"/>
    </location>
</feature>
<keyword evidence="3" id="KW-1133">Transmembrane helix</keyword>
<feature type="region of interest" description="Disordered" evidence="2">
    <location>
        <begin position="144"/>
        <end position="255"/>
    </location>
</feature>
<feature type="compositionally biased region" description="Low complexity" evidence="2">
    <location>
        <begin position="307"/>
        <end position="334"/>
    </location>
</feature>
<evidence type="ECO:0000256" key="2">
    <source>
        <dbReference type="SAM" id="MobiDB-lite"/>
    </source>
</evidence>
<comment type="caution">
    <text evidence="5">The sequence shown here is derived from an EMBL/GenBank/DDBJ whole genome shotgun (WGS) entry which is preliminary data.</text>
</comment>
<feature type="transmembrane region" description="Helical" evidence="3">
    <location>
        <begin position="94"/>
        <end position="115"/>
    </location>
</feature>
<reference evidence="5 6" key="1">
    <citation type="submission" date="2017-12" db="EMBL/GenBank/DDBJ databases">
        <title>Phylogenetic diversity of female urinary microbiome.</title>
        <authorList>
            <person name="Thomas-White K."/>
            <person name="Wolfe A.J."/>
        </authorList>
    </citation>
    <scope>NUCLEOTIDE SEQUENCE [LARGE SCALE GENOMIC DNA]</scope>
    <source>
        <strain evidence="5 6">UMB0018</strain>
    </source>
</reference>
<organism evidence="5 6">
    <name type="scientific">Schaalia odontolytica</name>
    <dbReference type="NCBI Taxonomy" id="1660"/>
    <lineage>
        <taxon>Bacteria</taxon>
        <taxon>Bacillati</taxon>
        <taxon>Actinomycetota</taxon>
        <taxon>Actinomycetes</taxon>
        <taxon>Actinomycetales</taxon>
        <taxon>Actinomycetaceae</taxon>
        <taxon>Schaalia</taxon>
    </lineage>
</organism>
<dbReference type="RefSeq" id="WP_101600614.1">
    <property type="nucleotide sequence ID" value="NZ_PKKM01000002.1"/>
</dbReference>
<gene>
    <name evidence="5" type="ORF">CYJ22_01740</name>
</gene>
<evidence type="ECO:0000313" key="5">
    <source>
        <dbReference type="EMBL" id="PKY65231.1"/>
    </source>
</evidence>
<dbReference type="Proteomes" id="UP000234198">
    <property type="component" value="Unassembled WGS sequence"/>
</dbReference>
<sequence>MSDTTKTPFAPATPSRLVGAYVIDLLVLGALLAATWFIYFTPLTITFITVEAVIAAGIMLGASGRTPGMAAMRVCLIRDEDDTQTPSLGAAMGYIALMALLQITVVGPLAALALARDGRTWLTGPTRTRLVDLRKHAALAAGPGAAGMAGYSERPRPGQAPNGFDGVHPASSPGQWGAPSAPLTPVPQAAPGYSAPGQRANDPYAPDYSAPQAALSAPSVPSAPAMPAVPAAPPQGMPDAHRPAPTQPAYAPAAQAPAVPAVPTFSSPASEVPAVPTFSSPASEVPAVPTFSSPASEVPAVPTFSSPATDVPAAPVTAPQDSWGAPPAQAPAQAAPASYSEPSFETMPYHAANGAGVSAPPPSRRAVQAGQAAQEAYAAGQMQGGGSQWGDAGRSQWGAPAAPARAQLLWLIFDSGQRELIDEPLTIGRRPASVEGTRSVVVPDTTVSLSRTHMRVGPTATGAWIEDAFSANGTQIRTPDGRISALAGGQAVEVPAGTEILMGERRATIVLADADSVR</sequence>
<keyword evidence="3" id="KW-0472">Membrane</keyword>
<dbReference type="PROSITE" id="PS50006">
    <property type="entry name" value="FHA_DOMAIN"/>
    <property type="match status" value="1"/>
</dbReference>
<feature type="transmembrane region" description="Helical" evidence="3">
    <location>
        <begin position="45"/>
        <end position="63"/>
    </location>
</feature>
<evidence type="ECO:0000313" key="6">
    <source>
        <dbReference type="Proteomes" id="UP000234198"/>
    </source>
</evidence>
<feature type="transmembrane region" description="Helical" evidence="3">
    <location>
        <begin position="21"/>
        <end position="39"/>
    </location>
</feature>
<evidence type="ECO:0000256" key="3">
    <source>
        <dbReference type="SAM" id="Phobius"/>
    </source>
</evidence>
<feature type="region of interest" description="Disordered" evidence="2">
    <location>
        <begin position="302"/>
        <end position="334"/>
    </location>
</feature>
<dbReference type="AlphaFoldDB" id="A0A2I1I2C1"/>
<keyword evidence="1" id="KW-0597">Phosphoprotein</keyword>